<dbReference type="InterPro" id="IPR001173">
    <property type="entry name" value="Glyco_trans_2-like"/>
</dbReference>
<organism evidence="3">
    <name type="scientific">marine metagenome</name>
    <dbReference type="NCBI Taxonomy" id="408172"/>
    <lineage>
        <taxon>unclassified sequences</taxon>
        <taxon>metagenomes</taxon>
        <taxon>ecological metagenomes</taxon>
    </lineage>
</organism>
<sequence>FGDGTIQHAGVHPGVGGLMGHGHKHRPGDDPGYHGRLTVAHEVAAVTGACLGTTRALWDRLGGLDEEHLAVAYNDIDLCLRARAAGLRVVLTPHAVLHHHESVSRGYDDDPARRARLAAEVATMEERWGDTLYADPAHSPNLSLHGDGFSPASEPRVGAPWRN</sequence>
<feature type="domain" description="Glycosyltransferase 2-like" evidence="2">
    <location>
        <begin position="6"/>
        <end position="116"/>
    </location>
</feature>
<dbReference type="InterPro" id="IPR029044">
    <property type="entry name" value="Nucleotide-diphossugar_trans"/>
</dbReference>
<evidence type="ECO:0000256" key="1">
    <source>
        <dbReference type="SAM" id="MobiDB-lite"/>
    </source>
</evidence>
<dbReference type="EMBL" id="UINC01024096">
    <property type="protein sequence ID" value="SVA97078.1"/>
    <property type="molecule type" value="Genomic_DNA"/>
</dbReference>
<dbReference type="PANTHER" id="PTHR43179:SF7">
    <property type="entry name" value="RHAMNOSYLTRANSFERASE WBBL"/>
    <property type="match status" value="1"/>
</dbReference>
<evidence type="ECO:0000313" key="3">
    <source>
        <dbReference type="EMBL" id="SVA97078.1"/>
    </source>
</evidence>
<dbReference type="Pfam" id="PF13632">
    <property type="entry name" value="Glyco_trans_2_3"/>
    <property type="match status" value="1"/>
</dbReference>
<dbReference type="AlphaFoldDB" id="A0A382A6B0"/>
<feature type="non-terminal residue" evidence="3">
    <location>
        <position position="1"/>
    </location>
</feature>
<dbReference type="SUPFAM" id="SSF53448">
    <property type="entry name" value="Nucleotide-diphospho-sugar transferases"/>
    <property type="match status" value="1"/>
</dbReference>
<feature type="region of interest" description="Disordered" evidence="1">
    <location>
        <begin position="1"/>
        <end position="29"/>
    </location>
</feature>
<dbReference type="PANTHER" id="PTHR43179">
    <property type="entry name" value="RHAMNOSYLTRANSFERASE WBBL"/>
    <property type="match status" value="1"/>
</dbReference>
<dbReference type="Gene3D" id="3.90.550.10">
    <property type="entry name" value="Spore Coat Polysaccharide Biosynthesis Protein SpsA, Chain A"/>
    <property type="match status" value="1"/>
</dbReference>
<name>A0A382A6B0_9ZZZZ</name>
<reference evidence="3" key="1">
    <citation type="submission" date="2018-05" db="EMBL/GenBank/DDBJ databases">
        <authorList>
            <person name="Lanie J.A."/>
            <person name="Ng W.-L."/>
            <person name="Kazmierczak K.M."/>
            <person name="Andrzejewski T.M."/>
            <person name="Davidsen T.M."/>
            <person name="Wayne K.J."/>
            <person name="Tettelin H."/>
            <person name="Glass J.I."/>
            <person name="Rusch D."/>
            <person name="Podicherti R."/>
            <person name="Tsui H.-C.T."/>
            <person name="Winkler M.E."/>
        </authorList>
    </citation>
    <scope>NUCLEOTIDE SEQUENCE</scope>
</reference>
<gene>
    <name evidence="3" type="ORF">METZ01_LOCUS149932</name>
</gene>
<proteinExistence type="predicted"/>
<evidence type="ECO:0000259" key="2">
    <source>
        <dbReference type="Pfam" id="PF13632"/>
    </source>
</evidence>
<accession>A0A382A6B0</accession>
<protein>
    <recommendedName>
        <fullName evidence="2">Glycosyltransferase 2-like domain-containing protein</fullName>
    </recommendedName>
</protein>
<feature type="region of interest" description="Disordered" evidence="1">
    <location>
        <begin position="143"/>
        <end position="163"/>
    </location>
</feature>